<protein>
    <submittedName>
        <fullName evidence="1">Uncharacterized protein</fullName>
    </submittedName>
</protein>
<reference evidence="1 2" key="1">
    <citation type="submission" date="2018-03" db="EMBL/GenBank/DDBJ databases">
        <title>Draft Genome Sequences of the Obligatory Marine Myxobacteria Enhygromyxa salina SWB005.</title>
        <authorList>
            <person name="Poehlein A."/>
            <person name="Moghaddam J.A."/>
            <person name="Harms H."/>
            <person name="Alanjari M."/>
            <person name="Koenig G.M."/>
            <person name="Daniel R."/>
            <person name="Schaeberle T.F."/>
        </authorList>
    </citation>
    <scope>NUCLEOTIDE SEQUENCE [LARGE SCALE GENOMIC DNA]</scope>
    <source>
        <strain evidence="1 2">SWB005</strain>
    </source>
</reference>
<dbReference type="PROSITE" id="PS50096">
    <property type="entry name" value="IQ"/>
    <property type="match status" value="1"/>
</dbReference>
<accession>A0A2S9YB46</accession>
<comment type="caution">
    <text evidence="1">The sequence shown here is derived from an EMBL/GenBank/DDBJ whole genome shotgun (WGS) entry which is preliminary data.</text>
</comment>
<dbReference type="EMBL" id="PVNK01000123">
    <property type="protein sequence ID" value="PRQ02323.1"/>
    <property type="molecule type" value="Genomic_DNA"/>
</dbReference>
<evidence type="ECO:0000313" key="1">
    <source>
        <dbReference type="EMBL" id="PRQ02323.1"/>
    </source>
</evidence>
<gene>
    <name evidence="1" type="ORF">ENSA5_24140</name>
</gene>
<sequence>MSAPSGASLPRMRRFHAALSTASAPTVIIAWVAIVTLAVVSSACVALHPPPPRTADQFVPGERALVDLDRLAQLRARADAQPDALELQWRAATAHVQATLRGHVDQRDHAERYLERAWHIDPEGDEVPAARVLARLLNMRSSVMDLDKLDLQIELYRSLLHDDTPAGQNPTDAQQFQFASFIAATEALASYDQGRTLAALRQLNALERAMQRRASAHPDDIDSSAMAGNFELTFAGVIPVGVDKRLRRGIDYLEVQQDHWQHLSPHARDTARAPNVRSVFALFLAEALLARAEVEAAADRYAQLIALDDQPDTAPRAQIVALARHRLANLDAYAGARELLPPWPSGVTGCVACHSREAELPTDDLHLLPGVVLR</sequence>
<organism evidence="1 2">
    <name type="scientific">Enhygromyxa salina</name>
    <dbReference type="NCBI Taxonomy" id="215803"/>
    <lineage>
        <taxon>Bacteria</taxon>
        <taxon>Pseudomonadati</taxon>
        <taxon>Myxococcota</taxon>
        <taxon>Polyangia</taxon>
        <taxon>Nannocystales</taxon>
        <taxon>Nannocystaceae</taxon>
        <taxon>Enhygromyxa</taxon>
    </lineage>
</organism>
<dbReference type="AlphaFoldDB" id="A0A2S9YB46"/>
<keyword evidence="2" id="KW-1185">Reference proteome</keyword>
<proteinExistence type="predicted"/>
<evidence type="ECO:0000313" key="2">
    <source>
        <dbReference type="Proteomes" id="UP000237968"/>
    </source>
</evidence>
<name>A0A2S9YB46_9BACT</name>
<dbReference type="Proteomes" id="UP000237968">
    <property type="component" value="Unassembled WGS sequence"/>
</dbReference>